<dbReference type="Gene3D" id="2.60.120.200">
    <property type="match status" value="1"/>
</dbReference>
<gene>
    <name evidence="3" type="ORF">FHU36_000854</name>
</gene>
<accession>A0A7X0EX08</accession>
<evidence type="ECO:0000259" key="2">
    <source>
        <dbReference type="Pfam" id="PF25023"/>
    </source>
</evidence>
<sequence length="1835" mass="198412">MDKSATKYVFDDQGRLRKVIDSRGRTQDLSYGTDGKLATVTATGRRSLHITWSGSRVAEASTDAIDGAPLKWTYTYEDDRLVGVCTPAPAPNCATYGYGTGSQYRSRVLDADPFAYWRLGENSGTVAADQTPAERHATYQSVTLNEPGALTGNPDTAAKFAAGSALKLPTNIIPHLGDQLSLELWFKTSASGVLAAAGAQQTNGAAHGPMLYVGTDGRLRGSLGTVNNPITSAGPVNDGTWHHAVLTVSGTDQALYLDGQRVGTLSGSVTAWRQLASVGNGVTDPAVSPAVPATKQAFPLQGAIDEVALYGQPLTETEIADHYAARAQTAHKLTEIKLPSGRVWAANTYDPTTDRHATHTDQHGGTWKIGPLGVEVESGEATVVVTDPANETLKYYYDAWRGYRPAGEVDQLNHTEWYNYDQAGFLQTVTNRNGIDTRVYHDERGNRIARWYCRARDECAVEFWSYYHNANDPFDPRNDRMVAHRDGRSASETDNTFATKWEYNSYGEQTKETSPATSDFPDGRSTGITYTDGSEPAIGGGTTPPGLVASKTDARGHAWTYRYTASGDLAEQTDPEGLVTKLDYDTLGRLVASTQVSDAHPDGVKTTFTYDGLSRPVTQTEPGVKNEITDVTHTKRTTLTYDADGNKRSEKISDLTGGDAERATVYTYDPLGRVETITDPEGGVVRQAWNNLGQLVHVTDPRSTVIENGYSKRGELTTRALKGWTGSPVNPQPAKDVVLEAFAYDPAGRLAAEVDSMSRKTTYTYWDDNRLSQKIADDAKLNGSTTPRDVVLESHEYDPAGNLITQITGGATPVTTVFDYDVASRLTATIFDPATLERVTAFVYDANGNVLKTTLTGAGTTRSEVTEYAYDKVNQVTRTTVENGDVDIVTTSTYDDRGLAVATTDPRGNATGADKDAFTSTMRYDALGRLIEATGPQVKVDKAGSSNDVRPSARFGYDAAGARTRLTDGRGNATWTTYNTLGLPETVVEPATTAHPNAADRTWTAAYDAAGNPTALIQPGGVRIDRTFDHLGRLTKETGGGGDAASAERTFGYDLASRQTTIGDLTVDYNDRTLPLAVKRGESAQTSYAYDGLGNPTQRTDAAGTATFTWDTAGRLETATDPVTTRKLTYGYDAASRLKSMNAAMGTTAADSQIFTYDDLDRVETHTLKNGTGAQLAKITYGWDKDDNLTTKTTAGTAAAGTNTYTYDHAGRLTSWQAPSGTTTAYEWDASGNRTKAGDKTYTYDERNRLTSGDGTDYTYTPRGTLATQTKNGTTTQLTFDAFDRLIADGDSLYSYDALDRVTTRTRGTTKHLFAYSGLGNDLAAITDTAGGVQAKYGRDPFGGLLGQQEGTNPALATLTDLHGDLVATFTGTALATSTAYDPFGTVTAQTGAKTNLGYQGEYTDPDTGKVNMHARWYQPGTGTFTSRDTATLTPNPSVQANRYTYANASPLIGIDPTGHYTDHLSRTGGPEYDLSRDHEEVAESYARAGILSGGGGGSGLCMGTACSRSDIGGGATADMCIACIGAGQAYWDFSEDGALEWYFENYVLRDNPLMNDEWAKRSGVMPNGMTAPPGFWEMSAEERAAVTDFISWTNFINPSITEEELLGIVRPASAGQIGGVSAGSKQSVYDKYKAIVKYRRDIEKAAQNHGISKYVLASVLMWESTHATEGLGIGVIASIAEEGWNASLGVGQLEAYKARWMLIKYYSHERDWSKAKLRDVADQLHNPIRAIHLTAAWMKHLKENIKVTDADTGVNRPITDEEAAYAYCGCSGVVFRNKDGSVNYPVPKYDNFRIWVQSGYRRLNSTSASNAIQRKKDLDAMWKPLTGDAWKFMR</sequence>
<organism evidence="3 4">
    <name type="scientific">Nonomuraea muscovyensis</name>
    <dbReference type="NCBI Taxonomy" id="1124761"/>
    <lineage>
        <taxon>Bacteria</taxon>
        <taxon>Bacillati</taxon>
        <taxon>Actinomycetota</taxon>
        <taxon>Actinomycetes</taxon>
        <taxon>Streptosporangiales</taxon>
        <taxon>Streptosporangiaceae</taxon>
        <taxon>Nonomuraea</taxon>
    </lineage>
</organism>
<reference evidence="3 4" key="1">
    <citation type="submission" date="2020-08" db="EMBL/GenBank/DDBJ databases">
        <title>Sequencing the genomes of 1000 actinobacteria strains.</title>
        <authorList>
            <person name="Klenk H.-P."/>
        </authorList>
    </citation>
    <scope>NUCLEOTIDE SEQUENCE [LARGE SCALE GENOMIC DNA]</scope>
    <source>
        <strain evidence="3 4">DSM 45913</strain>
    </source>
</reference>
<keyword evidence="4" id="KW-1185">Reference proteome</keyword>
<dbReference type="NCBIfam" id="TIGR03696">
    <property type="entry name" value="Rhs_assc_core"/>
    <property type="match status" value="1"/>
</dbReference>
<dbReference type="Pfam" id="PF05593">
    <property type="entry name" value="RHS_repeat"/>
    <property type="match status" value="5"/>
</dbReference>
<dbReference type="EMBL" id="JACHJB010000001">
    <property type="protein sequence ID" value="MBB6344345.1"/>
    <property type="molecule type" value="Genomic_DNA"/>
</dbReference>
<dbReference type="InterPro" id="IPR031325">
    <property type="entry name" value="RHS_repeat"/>
</dbReference>
<dbReference type="PANTHER" id="PTHR32305">
    <property type="match status" value="1"/>
</dbReference>
<dbReference type="PANTHER" id="PTHR32305:SF15">
    <property type="entry name" value="PROTEIN RHSA-RELATED"/>
    <property type="match status" value="1"/>
</dbReference>
<dbReference type="InterPro" id="IPR013320">
    <property type="entry name" value="ConA-like_dom_sf"/>
</dbReference>
<keyword evidence="1" id="KW-0677">Repeat</keyword>
<dbReference type="InterPro" id="IPR050708">
    <property type="entry name" value="T6SS_VgrG/RHS"/>
</dbReference>
<dbReference type="Proteomes" id="UP000583800">
    <property type="component" value="Unassembled WGS sequence"/>
</dbReference>
<dbReference type="SUPFAM" id="SSF49899">
    <property type="entry name" value="Concanavalin A-like lectins/glucanases"/>
    <property type="match status" value="1"/>
</dbReference>
<evidence type="ECO:0000313" key="3">
    <source>
        <dbReference type="EMBL" id="MBB6344345.1"/>
    </source>
</evidence>
<dbReference type="InterPro" id="IPR001791">
    <property type="entry name" value="Laminin_G"/>
</dbReference>
<name>A0A7X0EX08_9ACTN</name>
<evidence type="ECO:0000313" key="4">
    <source>
        <dbReference type="Proteomes" id="UP000583800"/>
    </source>
</evidence>
<evidence type="ECO:0000256" key="1">
    <source>
        <dbReference type="ARBA" id="ARBA00022737"/>
    </source>
</evidence>
<dbReference type="InterPro" id="IPR006530">
    <property type="entry name" value="YD"/>
</dbReference>
<dbReference type="InterPro" id="IPR022385">
    <property type="entry name" value="Rhs_assc_core"/>
</dbReference>
<dbReference type="Pfam" id="PF13385">
    <property type="entry name" value="Laminin_G_3"/>
    <property type="match status" value="1"/>
</dbReference>
<dbReference type="Gene3D" id="2.180.10.10">
    <property type="entry name" value="RHS repeat-associated core"/>
    <property type="match status" value="3"/>
</dbReference>
<dbReference type="NCBIfam" id="TIGR01643">
    <property type="entry name" value="YD_repeat_2x"/>
    <property type="match status" value="6"/>
</dbReference>
<comment type="caution">
    <text evidence="3">The sequence shown here is derived from an EMBL/GenBank/DDBJ whole genome shotgun (WGS) entry which is preliminary data.</text>
</comment>
<protein>
    <submittedName>
        <fullName evidence="3">RHS repeat-associated protein</fullName>
    </submittedName>
</protein>
<dbReference type="CDD" id="cd00110">
    <property type="entry name" value="LamG"/>
    <property type="match status" value="1"/>
</dbReference>
<dbReference type="RefSeq" id="WP_185082476.1">
    <property type="nucleotide sequence ID" value="NZ_JACHJB010000001.1"/>
</dbReference>
<dbReference type="InterPro" id="IPR056823">
    <property type="entry name" value="TEN-like_YD-shell"/>
</dbReference>
<feature type="domain" description="Teneurin-like YD-shell" evidence="2">
    <location>
        <begin position="1128"/>
        <end position="1451"/>
    </location>
</feature>
<dbReference type="Pfam" id="PF25023">
    <property type="entry name" value="TEN_YD-shell"/>
    <property type="match status" value="1"/>
</dbReference>
<proteinExistence type="predicted"/>
<dbReference type="Gene3D" id="1.10.530.10">
    <property type="match status" value="1"/>
</dbReference>